<reference evidence="2" key="1">
    <citation type="submission" date="2016-11" db="EMBL/GenBank/DDBJ databases">
        <authorList>
            <person name="Varghese N."/>
            <person name="Submissions S."/>
        </authorList>
    </citation>
    <scope>NUCLEOTIDE SEQUENCE [LARGE SCALE GENOMIC DNA]</scope>
    <source>
        <strain evidence="2">DSM 15807</strain>
    </source>
</reference>
<accession>A0A1M5RXX0</accession>
<dbReference type="STRING" id="1123380.SAMN02745199_0674"/>
<keyword evidence="2" id="KW-1185">Reference proteome</keyword>
<dbReference type="RefSeq" id="WP_234946735.1">
    <property type="nucleotide sequence ID" value="NZ_FQXN01000002.1"/>
</dbReference>
<dbReference type="AlphaFoldDB" id="A0A1M5RXX0"/>
<name>A0A1M5RXX0_9BACT</name>
<dbReference type="Proteomes" id="UP000242592">
    <property type="component" value="Unassembled WGS sequence"/>
</dbReference>
<sequence length="200" mass="23135">MYLYLKKASVDVNVIYIPKPMELKIPEIKENKLPEFMEEATSTMIEIETFDYETLIAYSMEIIEASTEVSTFVLDSNDALKIIRVNKEYLINKLNNDKYFVVIPGKHTYPGLIPGKSVYTIFLKTGENSSRLFEDLVNLRILGYEAYVLKFSRNTKTYFTLCLGAFPDKDSASEAFNKIDWDKLREHVYTYGPYVGRITP</sequence>
<evidence type="ECO:0000313" key="1">
    <source>
        <dbReference type="EMBL" id="SHH30868.1"/>
    </source>
</evidence>
<gene>
    <name evidence="1" type="ORF">SAMN02745199_0674</name>
</gene>
<organism evidence="1 2">
    <name type="scientific">Thermosipho atlanticus DSM 15807</name>
    <dbReference type="NCBI Taxonomy" id="1123380"/>
    <lineage>
        <taxon>Bacteria</taxon>
        <taxon>Thermotogati</taxon>
        <taxon>Thermotogota</taxon>
        <taxon>Thermotogae</taxon>
        <taxon>Thermotogales</taxon>
        <taxon>Fervidobacteriaceae</taxon>
        <taxon>Thermosipho</taxon>
    </lineage>
</organism>
<dbReference type="EMBL" id="FQXN01000002">
    <property type="protein sequence ID" value="SHH30868.1"/>
    <property type="molecule type" value="Genomic_DNA"/>
</dbReference>
<proteinExistence type="predicted"/>
<protein>
    <recommendedName>
        <fullName evidence="3">Sporulation related domain-containing protein</fullName>
    </recommendedName>
</protein>
<evidence type="ECO:0008006" key="3">
    <source>
        <dbReference type="Google" id="ProtNLM"/>
    </source>
</evidence>
<evidence type="ECO:0000313" key="2">
    <source>
        <dbReference type="Proteomes" id="UP000242592"/>
    </source>
</evidence>